<evidence type="ECO:0000313" key="2">
    <source>
        <dbReference type="EMBL" id="CAL2080026.1"/>
    </source>
</evidence>
<evidence type="ECO:0000313" key="3">
    <source>
        <dbReference type="Proteomes" id="UP001497416"/>
    </source>
</evidence>
<protein>
    <recommendedName>
        <fullName evidence="4">Nicotinic acid mononucleotide adenyltransferase</fullName>
    </recommendedName>
</protein>
<gene>
    <name evidence="2" type="ORF">T190607A01A_10960</name>
</gene>
<evidence type="ECO:0008006" key="4">
    <source>
        <dbReference type="Google" id="ProtNLM"/>
    </source>
</evidence>
<organism evidence="2 3">
    <name type="scientific">Tenacibaculum platacis</name>
    <dbReference type="NCBI Taxonomy" id="3137852"/>
    <lineage>
        <taxon>Bacteria</taxon>
        <taxon>Pseudomonadati</taxon>
        <taxon>Bacteroidota</taxon>
        <taxon>Flavobacteriia</taxon>
        <taxon>Flavobacteriales</taxon>
        <taxon>Flavobacteriaceae</taxon>
        <taxon>Tenacibaculum</taxon>
    </lineage>
</organism>
<accession>A0ABP1EHE4</accession>
<dbReference type="RefSeq" id="WP_348710708.1">
    <property type="nucleotide sequence ID" value="NZ_CAXIXY010000003.1"/>
</dbReference>
<sequence>MKTLKLLFALFLSVSITSCVVVNDEPIVDNFVSLEEVVGGYDLWYVDFHRTTGNAEIPYLSKAFTVSFFNGDLYANNNIVDIGITGNGLGIHVGSYRTFVDGVLETRHDLDGSYSFEVIQISANEIRLNDLQSNTSYFLVGYQRNNFDYDMLFYDNIEYFLQEYVAWERTGAANGTPNPFDSEHFLQFTPENITTFYSSQDNFGTNVDLINWDYVGSYKVEDIQDYDDLKFLTLYYDGGDTEEFELSVINDGTIELFHLSSNTTYVFTGRGFILYKKGDPKVKKEAVRNSGRKRTKIKRNKIIRRVLK</sequence>
<keyword evidence="3" id="KW-1185">Reference proteome</keyword>
<keyword evidence="1" id="KW-0732">Signal</keyword>
<comment type="caution">
    <text evidence="2">The sequence shown here is derived from an EMBL/GenBank/DDBJ whole genome shotgun (WGS) entry which is preliminary data.</text>
</comment>
<feature type="chain" id="PRO_5046694518" description="Nicotinic acid mononucleotide adenyltransferase" evidence="1">
    <location>
        <begin position="21"/>
        <end position="308"/>
    </location>
</feature>
<name>A0ABP1EHE4_9FLAO</name>
<proteinExistence type="predicted"/>
<reference evidence="2 3" key="1">
    <citation type="submission" date="2024-05" db="EMBL/GenBank/DDBJ databases">
        <authorList>
            <person name="Duchaud E."/>
        </authorList>
    </citation>
    <scope>NUCLEOTIDE SEQUENCE [LARGE SCALE GENOMIC DNA]</scope>
    <source>
        <strain evidence="2">Ena-SAMPLE-TAB-13-05-2024-13:56:06:370-140302</strain>
    </source>
</reference>
<evidence type="ECO:0000256" key="1">
    <source>
        <dbReference type="SAM" id="SignalP"/>
    </source>
</evidence>
<feature type="signal peptide" evidence="1">
    <location>
        <begin position="1"/>
        <end position="20"/>
    </location>
</feature>
<dbReference type="PROSITE" id="PS51257">
    <property type="entry name" value="PROKAR_LIPOPROTEIN"/>
    <property type="match status" value="1"/>
</dbReference>
<dbReference type="EMBL" id="CAXIXY010000003">
    <property type="protein sequence ID" value="CAL2080026.1"/>
    <property type="molecule type" value="Genomic_DNA"/>
</dbReference>
<dbReference type="Proteomes" id="UP001497416">
    <property type="component" value="Unassembled WGS sequence"/>
</dbReference>